<dbReference type="Proteomes" id="UP000316213">
    <property type="component" value="Unassembled WGS sequence"/>
</dbReference>
<gene>
    <name evidence="1" type="ORF">Pla100_34620</name>
</gene>
<reference evidence="1 2" key="1">
    <citation type="submission" date="2019-02" db="EMBL/GenBank/DDBJ databases">
        <title>Deep-cultivation of Planctomycetes and their phenomic and genomic characterization uncovers novel biology.</title>
        <authorList>
            <person name="Wiegand S."/>
            <person name="Jogler M."/>
            <person name="Boedeker C."/>
            <person name="Pinto D."/>
            <person name="Vollmers J."/>
            <person name="Rivas-Marin E."/>
            <person name="Kohn T."/>
            <person name="Peeters S.H."/>
            <person name="Heuer A."/>
            <person name="Rast P."/>
            <person name="Oberbeckmann S."/>
            <person name="Bunk B."/>
            <person name="Jeske O."/>
            <person name="Meyerdierks A."/>
            <person name="Storesund J.E."/>
            <person name="Kallscheuer N."/>
            <person name="Luecker S."/>
            <person name="Lage O.M."/>
            <person name="Pohl T."/>
            <person name="Merkel B.J."/>
            <person name="Hornburger P."/>
            <person name="Mueller R.-W."/>
            <person name="Bruemmer F."/>
            <person name="Labrenz M."/>
            <person name="Spormann A.M."/>
            <person name="Op Den Camp H."/>
            <person name="Overmann J."/>
            <person name="Amann R."/>
            <person name="Jetten M.S.M."/>
            <person name="Mascher T."/>
            <person name="Medema M.H."/>
            <person name="Devos D.P."/>
            <person name="Kaster A.-K."/>
            <person name="Ovreas L."/>
            <person name="Rohde M."/>
            <person name="Galperin M.Y."/>
            <person name="Jogler C."/>
        </authorList>
    </citation>
    <scope>NUCLEOTIDE SEQUENCE [LARGE SCALE GENOMIC DNA]</scope>
    <source>
        <strain evidence="1 2">Pla100</strain>
    </source>
</reference>
<name>A0A5C6A734_9BACT</name>
<protein>
    <submittedName>
        <fullName evidence="1">Uncharacterized protein</fullName>
    </submittedName>
</protein>
<dbReference type="RefSeq" id="WP_231603151.1">
    <property type="nucleotide sequence ID" value="NZ_SJPM01000007.1"/>
</dbReference>
<dbReference type="EMBL" id="SJPM01000007">
    <property type="protein sequence ID" value="TWT94891.1"/>
    <property type="molecule type" value="Genomic_DNA"/>
</dbReference>
<dbReference type="AlphaFoldDB" id="A0A5C6A734"/>
<evidence type="ECO:0000313" key="1">
    <source>
        <dbReference type="EMBL" id="TWT94891.1"/>
    </source>
</evidence>
<proteinExistence type="predicted"/>
<comment type="caution">
    <text evidence="1">The sequence shown here is derived from an EMBL/GenBank/DDBJ whole genome shotgun (WGS) entry which is preliminary data.</text>
</comment>
<accession>A0A5C6A734</accession>
<organism evidence="1 2">
    <name type="scientific">Neorhodopirellula pilleata</name>
    <dbReference type="NCBI Taxonomy" id="2714738"/>
    <lineage>
        <taxon>Bacteria</taxon>
        <taxon>Pseudomonadati</taxon>
        <taxon>Planctomycetota</taxon>
        <taxon>Planctomycetia</taxon>
        <taxon>Pirellulales</taxon>
        <taxon>Pirellulaceae</taxon>
        <taxon>Neorhodopirellula</taxon>
    </lineage>
</organism>
<evidence type="ECO:0000313" key="2">
    <source>
        <dbReference type="Proteomes" id="UP000316213"/>
    </source>
</evidence>
<sequence>MAEEVESLNAVVWDCGNIHRNESFSQLIEKRRGDVWARRTRRFFWHAKFARWMRVGTVLLAIVFGSDVWADSPATVAASKTLSLADLPPIPDDLSDLIDPDRFEFLIGGTRPSLSHPGRSTGTPGRRYDGETQFRLNYTFNSRCQWSLVREPDKPDTVQRLAIEVRFHQIRLTVRHQIWLREAPERSTFWNNPLVRHEFDHVRISSDPRIATSFNEAVRRQERIELNQRDSEPFIAVGYRKFNANLRRGTLLTYLSSEDAKPFVKNAVQSEFDRIVQMLEIRYAELDRLTDHGRLPVPETGPVVDWLTRP</sequence>
<keyword evidence="2" id="KW-1185">Reference proteome</keyword>